<reference evidence="2" key="1">
    <citation type="submission" date="2019-12" db="EMBL/GenBank/DDBJ databases">
        <title>Genome sequencing and annotation of Brassica cretica.</title>
        <authorList>
            <person name="Studholme D.J."/>
            <person name="Sarris P.F."/>
        </authorList>
    </citation>
    <scope>NUCLEOTIDE SEQUENCE</scope>
    <source>
        <strain evidence="2">PFS-001/15</strain>
        <tissue evidence="2">Leaf</tissue>
    </source>
</reference>
<proteinExistence type="predicted"/>
<dbReference type="Proteomes" id="UP000712281">
    <property type="component" value="Unassembled WGS sequence"/>
</dbReference>
<comment type="caution">
    <text evidence="2">The sequence shown here is derived from an EMBL/GenBank/DDBJ whole genome shotgun (WGS) entry which is preliminary data.</text>
</comment>
<evidence type="ECO:0000313" key="2">
    <source>
        <dbReference type="EMBL" id="KAF2581630.1"/>
    </source>
</evidence>
<accession>A0A8S9JGD4</accession>
<feature type="compositionally biased region" description="Basic and acidic residues" evidence="1">
    <location>
        <begin position="357"/>
        <end position="372"/>
    </location>
</feature>
<dbReference type="AlphaFoldDB" id="A0A8S9JGD4"/>
<evidence type="ECO:0000256" key="1">
    <source>
        <dbReference type="SAM" id="MobiDB-lite"/>
    </source>
</evidence>
<name>A0A8S9JGD4_BRACR</name>
<gene>
    <name evidence="2" type="ORF">F2Q68_00006386</name>
</gene>
<dbReference type="EMBL" id="QGKW02001660">
    <property type="protein sequence ID" value="KAF2581630.1"/>
    <property type="molecule type" value="Genomic_DNA"/>
</dbReference>
<feature type="region of interest" description="Disordered" evidence="1">
    <location>
        <begin position="336"/>
        <end position="372"/>
    </location>
</feature>
<feature type="region of interest" description="Disordered" evidence="1">
    <location>
        <begin position="1"/>
        <end position="26"/>
    </location>
</feature>
<feature type="compositionally biased region" description="Basic and acidic residues" evidence="1">
    <location>
        <begin position="1"/>
        <end position="23"/>
    </location>
</feature>
<evidence type="ECO:0000313" key="3">
    <source>
        <dbReference type="Proteomes" id="UP000712281"/>
    </source>
</evidence>
<organism evidence="2 3">
    <name type="scientific">Brassica cretica</name>
    <name type="common">Mustard</name>
    <dbReference type="NCBI Taxonomy" id="69181"/>
    <lineage>
        <taxon>Eukaryota</taxon>
        <taxon>Viridiplantae</taxon>
        <taxon>Streptophyta</taxon>
        <taxon>Embryophyta</taxon>
        <taxon>Tracheophyta</taxon>
        <taxon>Spermatophyta</taxon>
        <taxon>Magnoliopsida</taxon>
        <taxon>eudicotyledons</taxon>
        <taxon>Gunneridae</taxon>
        <taxon>Pentapetalae</taxon>
        <taxon>rosids</taxon>
        <taxon>malvids</taxon>
        <taxon>Brassicales</taxon>
        <taxon>Brassicaceae</taxon>
        <taxon>Brassiceae</taxon>
        <taxon>Brassica</taxon>
    </lineage>
</organism>
<sequence>MDTIQKEKEKEPAPGERTPKSDGSDTMVLNHGLGRFRNEALGLGRFRNEAFGLGRADHDQDLYVQTWTGVRERHREGSSHEKMCGDWVIIDKCEVSRGLIGLRNPGSGLTSWYQSMLDSGICLGYWFTTHRLLRLTLTQLGTVGGQLISTWRSVPVRTSVVVVERLPGRADGSCGTMGPYAFSLEPRLGQGPGGWFSMEETAKGAVGAVGGGSEQLGPKKHKGTCMMVLNLGLGQFRLEALVLGQFRLEALVLGRLFLIKIYMLGTVGGQLISTWRSVPVRTSVVVVERLPGRADGSCGTMGPYAFRLEPRLGQGPGGWFSMEEIAKGAVGAVGGGSEQLGPKKHKGTCGNPLPNRLQKEKEKEKEPAPGERIPKVSGVAAVHWAEPVPSRLSLWPDRIVDMMVLNLGLGQFRLEALVLGRLFLIKIYMVWIDSLESDYGNFLVMNYHEFS</sequence>
<protein>
    <submittedName>
        <fullName evidence="2">Uncharacterized protein</fullName>
    </submittedName>
</protein>